<gene>
    <name evidence="1" type="ORF">METZ01_LOCUS180443</name>
</gene>
<organism evidence="1">
    <name type="scientific">marine metagenome</name>
    <dbReference type="NCBI Taxonomy" id="408172"/>
    <lineage>
        <taxon>unclassified sequences</taxon>
        <taxon>metagenomes</taxon>
        <taxon>ecological metagenomes</taxon>
    </lineage>
</organism>
<name>A0A382CP00_9ZZZZ</name>
<feature type="non-terminal residue" evidence="1">
    <location>
        <position position="24"/>
    </location>
</feature>
<dbReference type="PROSITE" id="PS51257">
    <property type="entry name" value="PROKAR_LIPOPROTEIN"/>
    <property type="match status" value="1"/>
</dbReference>
<dbReference type="AlphaFoldDB" id="A0A382CP00"/>
<protein>
    <submittedName>
        <fullName evidence="1">Uncharacterized protein</fullName>
    </submittedName>
</protein>
<accession>A0A382CP00</accession>
<proteinExistence type="predicted"/>
<dbReference type="EMBL" id="UINC01035340">
    <property type="protein sequence ID" value="SVB27589.1"/>
    <property type="molecule type" value="Genomic_DNA"/>
</dbReference>
<evidence type="ECO:0000313" key="1">
    <source>
        <dbReference type="EMBL" id="SVB27589.1"/>
    </source>
</evidence>
<sequence length="24" mass="2837">MKKTFYIFLLFLLLLGGCTEESRN</sequence>
<reference evidence="1" key="1">
    <citation type="submission" date="2018-05" db="EMBL/GenBank/DDBJ databases">
        <authorList>
            <person name="Lanie J.A."/>
            <person name="Ng W.-L."/>
            <person name="Kazmierczak K.M."/>
            <person name="Andrzejewski T.M."/>
            <person name="Davidsen T.M."/>
            <person name="Wayne K.J."/>
            <person name="Tettelin H."/>
            <person name="Glass J.I."/>
            <person name="Rusch D."/>
            <person name="Podicherti R."/>
            <person name="Tsui H.-C.T."/>
            <person name="Winkler M.E."/>
        </authorList>
    </citation>
    <scope>NUCLEOTIDE SEQUENCE</scope>
</reference>